<feature type="region of interest" description="Disordered" evidence="11">
    <location>
        <begin position="465"/>
        <end position="592"/>
    </location>
</feature>
<keyword evidence="8 10" id="KW-0012">Acyltransferase</keyword>
<dbReference type="STRING" id="692275.M3DEE2"/>
<feature type="transmembrane region" description="Helical" evidence="10">
    <location>
        <begin position="242"/>
        <end position="267"/>
    </location>
</feature>
<evidence type="ECO:0000256" key="11">
    <source>
        <dbReference type="SAM" id="MobiDB-lite"/>
    </source>
</evidence>
<comment type="catalytic activity">
    <reaction evidence="9 10">
        <text>L-cysteinyl-[protein] + hexadecanoyl-CoA = S-hexadecanoyl-L-cysteinyl-[protein] + CoA</text>
        <dbReference type="Rhea" id="RHEA:36683"/>
        <dbReference type="Rhea" id="RHEA-COMP:10131"/>
        <dbReference type="Rhea" id="RHEA-COMP:11032"/>
        <dbReference type="ChEBI" id="CHEBI:29950"/>
        <dbReference type="ChEBI" id="CHEBI:57287"/>
        <dbReference type="ChEBI" id="CHEBI:57379"/>
        <dbReference type="ChEBI" id="CHEBI:74151"/>
        <dbReference type="EC" id="2.3.1.225"/>
    </reaction>
</comment>
<evidence type="ECO:0000256" key="8">
    <source>
        <dbReference type="ARBA" id="ARBA00023315"/>
    </source>
</evidence>
<sequence length="592" mass="66809">MPTLATTHRSSTSTSPSLHRRTKSFARRLERCCCATFAFFPLVFVYGLTTWAVWVEANVSFVGRNGTGAYLRAALGILLYALADISYTIAVFSPPGSPLDDQGGPRGRKGDYQGLPTHDEYNHGARLREEGVEPVPREWEWMQNSVTAKSTGKPRFCKKCQCVKPDRTHHCSTCGQCVLKMDHHCPWLATCVGLRNYKAFLLFLLYTSLFCWTCFGVSAWWVWEEFNERAEGLQGMLVVNTILLSVLAGVIGLVLSGFTAWHVYLVVSGQTTIESLEKTRYLSPLKKSMEGQFKDPTRHNLAHDATPITNAVETGQHQPLTDRLKEIHANALPGVLRPEEGESGATSRTPSPLPPVAANGGPLGSSPAQQSLNRTYASIEAQRERERYNSYQDEVDSERLPNAFDLGWKRNLLQVMGPVPWKWPLPYLNTVGDGWSWEVSPSFWEAKDRIAREREQRMREDALWNREAHQQQPPWQPPPRPKWIPGQGFVDQARNAALQANERSRSGEGPSPSMQMQPLDRRKRGEDEAGVVDYDTSSDEDRFVQKQQQQQRQQRFTRTENWNDIPEDFLAATTTPTASTKTRRSGSRTKGD</sequence>
<dbReference type="EMBL" id="KB456261">
    <property type="protein sequence ID" value="EMF16170.1"/>
    <property type="molecule type" value="Genomic_DNA"/>
</dbReference>
<feature type="transmembrane region" description="Helical" evidence="10">
    <location>
        <begin position="200"/>
        <end position="222"/>
    </location>
</feature>
<keyword evidence="7" id="KW-0449">Lipoprotein</keyword>
<dbReference type="eggNOG" id="KOG1315">
    <property type="taxonomic scope" value="Eukaryota"/>
</dbReference>
<keyword evidence="2 10" id="KW-0808">Transferase</keyword>
<dbReference type="EC" id="2.3.1.225" evidence="10"/>
<comment type="domain">
    <text evidence="10">The DHHC domain is required for palmitoyltransferase activity.</text>
</comment>
<evidence type="ECO:0000256" key="9">
    <source>
        <dbReference type="ARBA" id="ARBA00048048"/>
    </source>
</evidence>
<keyword evidence="3 10" id="KW-0812">Transmembrane</keyword>
<evidence type="ECO:0000256" key="2">
    <source>
        <dbReference type="ARBA" id="ARBA00022679"/>
    </source>
</evidence>
<feature type="transmembrane region" description="Helical" evidence="10">
    <location>
        <begin position="69"/>
        <end position="92"/>
    </location>
</feature>
<dbReference type="GO" id="GO:0019706">
    <property type="term" value="F:protein-cysteine S-palmitoyltransferase activity"/>
    <property type="evidence" value="ECO:0007669"/>
    <property type="project" value="UniProtKB-EC"/>
</dbReference>
<feature type="region of interest" description="Disordered" evidence="11">
    <location>
        <begin position="335"/>
        <end position="371"/>
    </location>
</feature>
<evidence type="ECO:0000256" key="5">
    <source>
        <dbReference type="ARBA" id="ARBA00023136"/>
    </source>
</evidence>
<evidence type="ECO:0000313" key="13">
    <source>
        <dbReference type="EMBL" id="EMF16170.1"/>
    </source>
</evidence>
<feature type="domain" description="Palmitoyltransferase DHHC" evidence="12">
    <location>
        <begin position="152"/>
        <end position="278"/>
    </location>
</feature>
<comment type="subcellular location">
    <subcellularLocation>
        <location evidence="1">Membrane</location>
        <topology evidence="1">Multi-pass membrane protein</topology>
    </subcellularLocation>
</comment>
<evidence type="ECO:0000256" key="6">
    <source>
        <dbReference type="ARBA" id="ARBA00023139"/>
    </source>
</evidence>
<feature type="compositionally biased region" description="Low complexity" evidence="11">
    <location>
        <begin position="545"/>
        <end position="554"/>
    </location>
</feature>
<dbReference type="OMA" id="GEFRFCK"/>
<dbReference type="Pfam" id="PF01529">
    <property type="entry name" value="DHHC"/>
    <property type="match status" value="1"/>
</dbReference>
<feature type="compositionally biased region" description="Low complexity" evidence="11">
    <location>
        <begin position="571"/>
        <end position="580"/>
    </location>
</feature>
<protein>
    <recommendedName>
        <fullName evidence="10">Palmitoyltransferase</fullName>
        <ecNumber evidence="10">2.3.1.225</ecNumber>
    </recommendedName>
</protein>
<dbReference type="AlphaFoldDB" id="M3DEE2"/>
<dbReference type="RefSeq" id="XP_016764291.1">
    <property type="nucleotide sequence ID" value="XM_016901901.1"/>
</dbReference>
<name>M3DEE2_SPHMS</name>
<dbReference type="InterPro" id="IPR001594">
    <property type="entry name" value="Palmitoyltrfase_DHHC"/>
</dbReference>
<accession>M3DEE2</accession>
<evidence type="ECO:0000313" key="14">
    <source>
        <dbReference type="Proteomes" id="UP000016931"/>
    </source>
</evidence>
<evidence type="ECO:0000256" key="3">
    <source>
        <dbReference type="ARBA" id="ARBA00022692"/>
    </source>
</evidence>
<keyword evidence="4 10" id="KW-1133">Transmembrane helix</keyword>
<keyword evidence="5 10" id="KW-0472">Membrane</keyword>
<dbReference type="PROSITE" id="PS50216">
    <property type="entry name" value="DHHC"/>
    <property type="match status" value="1"/>
</dbReference>
<dbReference type="InterPro" id="IPR039859">
    <property type="entry name" value="PFA4/ZDH16/20/ERF2-like"/>
</dbReference>
<evidence type="ECO:0000256" key="7">
    <source>
        <dbReference type="ARBA" id="ARBA00023288"/>
    </source>
</evidence>
<evidence type="ECO:0000259" key="12">
    <source>
        <dbReference type="Pfam" id="PF01529"/>
    </source>
</evidence>
<dbReference type="OrthoDB" id="302728at2759"/>
<evidence type="ECO:0000256" key="1">
    <source>
        <dbReference type="ARBA" id="ARBA00004141"/>
    </source>
</evidence>
<organism evidence="13 14">
    <name type="scientific">Sphaerulina musiva (strain SO2202)</name>
    <name type="common">Poplar stem canker fungus</name>
    <name type="synonym">Septoria musiva</name>
    <dbReference type="NCBI Taxonomy" id="692275"/>
    <lineage>
        <taxon>Eukaryota</taxon>
        <taxon>Fungi</taxon>
        <taxon>Dikarya</taxon>
        <taxon>Ascomycota</taxon>
        <taxon>Pezizomycotina</taxon>
        <taxon>Dothideomycetes</taxon>
        <taxon>Dothideomycetidae</taxon>
        <taxon>Mycosphaerellales</taxon>
        <taxon>Mycosphaerellaceae</taxon>
        <taxon>Sphaerulina</taxon>
    </lineage>
</organism>
<reference evidence="13 14" key="1">
    <citation type="journal article" date="2012" name="PLoS Pathog.">
        <title>Diverse lifestyles and strategies of plant pathogenesis encoded in the genomes of eighteen Dothideomycetes fungi.</title>
        <authorList>
            <person name="Ohm R.A."/>
            <person name="Feau N."/>
            <person name="Henrissat B."/>
            <person name="Schoch C.L."/>
            <person name="Horwitz B.A."/>
            <person name="Barry K.W."/>
            <person name="Condon B.J."/>
            <person name="Copeland A.C."/>
            <person name="Dhillon B."/>
            <person name="Glaser F."/>
            <person name="Hesse C.N."/>
            <person name="Kosti I."/>
            <person name="LaButti K."/>
            <person name="Lindquist E.A."/>
            <person name="Lucas S."/>
            <person name="Salamov A.A."/>
            <person name="Bradshaw R.E."/>
            <person name="Ciuffetti L."/>
            <person name="Hamelin R.C."/>
            <person name="Kema G.H.J."/>
            <person name="Lawrence C."/>
            <person name="Scott J.A."/>
            <person name="Spatafora J.W."/>
            <person name="Turgeon B.G."/>
            <person name="de Wit P.J.G.M."/>
            <person name="Zhong S."/>
            <person name="Goodwin S.B."/>
            <person name="Grigoriev I.V."/>
        </authorList>
    </citation>
    <scope>NUCLEOTIDE SEQUENCE [LARGE SCALE GENOMIC DNA]</scope>
    <source>
        <strain evidence="13 14">SO2202</strain>
    </source>
</reference>
<dbReference type="GO" id="GO:0016020">
    <property type="term" value="C:membrane"/>
    <property type="evidence" value="ECO:0007669"/>
    <property type="project" value="UniProtKB-SubCell"/>
</dbReference>
<evidence type="ECO:0000256" key="10">
    <source>
        <dbReference type="RuleBase" id="RU079119"/>
    </source>
</evidence>
<feature type="transmembrane region" description="Helical" evidence="10">
    <location>
        <begin position="29"/>
        <end position="49"/>
    </location>
</feature>
<feature type="compositionally biased region" description="Basic residues" evidence="11">
    <location>
        <begin position="581"/>
        <end position="592"/>
    </location>
</feature>
<comment type="similarity">
    <text evidence="10">Belongs to the DHHC palmitoyltransferase family.</text>
</comment>
<keyword evidence="14" id="KW-1185">Reference proteome</keyword>
<dbReference type="PANTHER" id="PTHR12246">
    <property type="entry name" value="PALMITOYLTRANSFERASE ZDHHC16"/>
    <property type="match status" value="1"/>
</dbReference>
<gene>
    <name evidence="13" type="ORF">SEPMUDRAFT_124249</name>
</gene>
<feature type="region of interest" description="Disordered" evidence="11">
    <location>
        <begin position="97"/>
        <end position="120"/>
    </location>
</feature>
<proteinExistence type="inferred from homology"/>
<evidence type="ECO:0000256" key="4">
    <source>
        <dbReference type="ARBA" id="ARBA00022989"/>
    </source>
</evidence>
<dbReference type="HOGENOM" id="CLU_024136_0_1_1"/>
<dbReference type="Proteomes" id="UP000016931">
    <property type="component" value="Unassembled WGS sequence"/>
</dbReference>
<keyword evidence="6" id="KW-0564">Palmitate</keyword>
<dbReference type="GeneID" id="27899038"/>